<sequence length="274" mass="30503">MGNTKSAETKEANPKISLPPDEENGENTVKHSKKHRPSLTGSENSIPKSSRSTSMSSQGSKGKHPLPASSRAIIKSCFENMRSDLCERVYRRVIEKREDFRQFCGQLGSSQLLAMSEALREYLFAIVESMNDIDEIQRLSEEFGAYHVQFRSSGFKPDFLVTTADAITTECIYLDMAAHSASETLLAWSTLTAIMFSAVREGYYAEVRRQRRNTDCFGGRGKNSVDLSTDGSTLSTSPGNERSSPYHNEGDDDDILSSVDEEPTENNFLQLPTQ</sequence>
<feature type="compositionally biased region" description="Low complexity" evidence="1">
    <location>
        <begin position="45"/>
        <end position="60"/>
    </location>
</feature>
<evidence type="ECO:0000313" key="3">
    <source>
        <dbReference type="WBParaSite" id="PSAMB.scaffold683size57166.g8235.t1"/>
    </source>
</evidence>
<dbReference type="GO" id="GO:0020037">
    <property type="term" value="F:heme binding"/>
    <property type="evidence" value="ECO:0007669"/>
    <property type="project" value="InterPro"/>
</dbReference>
<feature type="compositionally biased region" description="Polar residues" evidence="1">
    <location>
        <begin position="265"/>
        <end position="274"/>
    </location>
</feature>
<dbReference type="InterPro" id="IPR009050">
    <property type="entry name" value="Globin-like_sf"/>
</dbReference>
<organism evidence="2 3">
    <name type="scientific">Plectus sambesii</name>
    <dbReference type="NCBI Taxonomy" id="2011161"/>
    <lineage>
        <taxon>Eukaryota</taxon>
        <taxon>Metazoa</taxon>
        <taxon>Ecdysozoa</taxon>
        <taxon>Nematoda</taxon>
        <taxon>Chromadorea</taxon>
        <taxon>Plectida</taxon>
        <taxon>Plectina</taxon>
        <taxon>Plectoidea</taxon>
        <taxon>Plectidae</taxon>
        <taxon>Plectus</taxon>
    </lineage>
</organism>
<dbReference type="InterPro" id="IPR012292">
    <property type="entry name" value="Globin/Proto"/>
</dbReference>
<dbReference type="GO" id="GO:0019825">
    <property type="term" value="F:oxygen binding"/>
    <property type="evidence" value="ECO:0007669"/>
    <property type="project" value="InterPro"/>
</dbReference>
<reference evidence="3" key="1">
    <citation type="submission" date="2022-11" db="UniProtKB">
        <authorList>
            <consortium name="WormBaseParasite"/>
        </authorList>
    </citation>
    <scope>IDENTIFICATION</scope>
</reference>
<feature type="region of interest" description="Disordered" evidence="1">
    <location>
        <begin position="1"/>
        <end position="67"/>
    </location>
</feature>
<evidence type="ECO:0000256" key="1">
    <source>
        <dbReference type="SAM" id="MobiDB-lite"/>
    </source>
</evidence>
<feature type="compositionally biased region" description="Acidic residues" evidence="1">
    <location>
        <begin position="250"/>
        <end position="264"/>
    </location>
</feature>
<evidence type="ECO:0000313" key="2">
    <source>
        <dbReference type="Proteomes" id="UP000887566"/>
    </source>
</evidence>
<feature type="region of interest" description="Disordered" evidence="1">
    <location>
        <begin position="218"/>
        <end position="274"/>
    </location>
</feature>
<protein>
    <submittedName>
        <fullName evidence="3">Globin family profile domain-containing protein</fullName>
    </submittedName>
</protein>
<feature type="compositionally biased region" description="Low complexity" evidence="1">
    <location>
        <begin position="224"/>
        <end position="237"/>
    </location>
</feature>
<name>A0A914X8I5_9BILA</name>
<dbReference type="WBParaSite" id="PSAMB.scaffold683size57166.g8235.t1">
    <property type="protein sequence ID" value="PSAMB.scaffold683size57166.g8235.t1"/>
    <property type="gene ID" value="PSAMB.scaffold683size57166.g8235"/>
</dbReference>
<dbReference type="SUPFAM" id="SSF46458">
    <property type="entry name" value="Globin-like"/>
    <property type="match status" value="1"/>
</dbReference>
<dbReference type="AlphaFoldDB" id="A0A914X8I5"/>
<accession>A0A914X8I5</accession>
<proteinExistence type="predicted"/>
<keyword evidence="2" id="KW-1185">Reference proteome</keyword>
<dbReference type="Gene3D" id="1.10.490.10">
    <property type="entry name" value="Globins"/>
    <property type="match status" value="1"/>
</dbReference>
<dbReference type="Proteomes" id="UP000887566">
    <property type="component" value="Unplaced"/>
</dbReference>